<evidence type="ECO:0000256" key="3">
    <source>
        <dbReference type="ARBA" id="ARBA00023002"/>
    </source>
</evidence>
<accession>A0A3B0VJ47</accession>
<dbReference type="GO" id="GO:0006633">
    <property type="term" value="P:fatty acid biosynthetic process"/>
    <property type="evidence" value="ECO:0007669"/>
    <property type="project" value="InterPro"/>
</dbReference>
<dbReference type="PROSITE" id="PS00061">
    <property type="entry name" value="ADH_SHORT"/>
    <property type="match status" value="1"/>
</dbReference>
<evidence type="ECO:0000313" key="5">
    <source>
        <dbReference type="EMBL" id="VAW36839.1"/>
    </source>
</evidence>
<dbReference type="EC" id="1.1.1.100" evidence="5"/>
<feature type="domain" description="Ketoreductase" evidence="4">
    <location>
        <begin position="6"/>
        <end position="185"/>
    </location>
</feature>
<dbReference type="NCBIfam" id="NF009466">
    <property type="entry name" value="PRK12826.1-2"/>
    <property type="match status" value="1"/>
</dbReference>
<evidence type="ECO:0000256" key="1">
    <source>
        <dbReference type="ARBA" id="ARBA00006484"/>
    </source>
</evidence>
<dbReference type="PANTHER" id="PTHR42879:SF2">
    <property type="entry name" value="3-OXOACYL-[ACYL-CARRIER-PROTEIN] REDUCTASE FABG"/>
    <property type="match status" value="1"/>
</dbReference>
<dbReference type="PANTHER" id="PTHR42879">
    <property type="entry name" value="3-OXOACYL-(ACYL-CARRIER-PROTEIN) REDUCTASE"/>
    <property type="match status" value="1"/>
</dbReference>
<dbReference type="InterPro" id="IPR011284">
    <property type="entry name" value="3oxo_ACP_reduc"/>
</dbReference>
<keyword evidence="3 5" id="KW-0560">Oxidoreductase</keyword>
<dbReference type="FunFam" id="3.40.50.720:FF:000115">
    <property type="entry name" value="3-oxoacyl-[acyl-carrier-protein] reductase FabG"/>
    <property type="match status" value="1"/>
</dbReference>
<evidence type="ECO:0000256" key="2">
    <source>
        <dbReference type="ARBA" id="ARBA00022857"/>
    </source>
</evidence>
<keyword evidence="2" id="KW-0521">NADP</keyword>
<dbReference type="NCBIfam" id="NF004198">
    <property type="entry name" value="PRK05653.1-3"/>
    <property type="match status" value="1"/>
</dbReference>
<gene>
    <name evidence="5" type="ORF">MNBD_DELTA02-1033</name>
</gene>
<proteinExistence type="inferred from homology"/>
<dbReference type="Gene3D" id="3.40.50.720">
    <property type="entry name" value="NAD(P)-binding Rossmann-like Domain"/>
    <property type="match status" value="1"/>
</dbReference>
<evidence type="ECO:0000259" key="4">
    <source>
        <dbReference type="SMART" id="SM00822"/>
    </source>
</evidence>
<dbReference type="SUPFAM" id="SSF51735">
    <property type="entry name" value="NAD(P)-binding Rossmann-fold domains"/>
    <property type="match status" value="1"/>
</dbReference>
<dbReference type="NCBIfam" id="NF005559">
    <property type="entry name" value="PRK07231.1"/>
    <property type="match status" value="1"/>
</dbReference>
<dbReference type="GO" id="GO:0051287">
    <property type="term" value="F:NAD binding"/>
    <property type="evidence" value="ECO:0007669"/>
    <property type="project" value="InterPro"/>
</dbReference>
<comment type="similarity">
    <text evidence="1">Belongs to the short-chain dehydrogenases/reductases (SDR) family.</text>
</comment>
<dbReference type="InterPro" id="IPR057326">
    <property type="entry name" value="KR_dom"/>
</dbReference>
<dbReference type="InterPro" id="IPR036291">
    <property type="entry name" value="NAD(P)-bd_dom_sf"/>
</dbReference>
<dbReference type="CDD" id="cd05333">
    <property type="entry name" value="BKR_SDR_c"/>
    <property type="match status" value="1"/>
</dbReference>
<dbReference type="InterPro" id="IPR002347">
    <property type="entry name" value="SDR_fam"/>
</dbReference>
<dbReference type="EMBL" id="UOEZ01000046">
    <property type="protein sequence ID" value="VAW36839.1"/>
    <property type="molecule type" value="Genomic_DNA"/>
</dbReference>
<protein>
    <submittedName>
        <fullName evidence="5">3-oxoacyl-[acyl-carrier protein] reductase</fullName>
        <ecNumber evidence="5">1.1.1.100</ecNumber>
    </submittedName>
</protein>
<dbReference type="GO" id="GO:0004316">
    <property type="term" value="F:3-oxoacyl-[acyl-carrier-protein] reductase (NADPH) activity"/>
    <property type="evidence" value="ECO:0007669"/>
    <property type="project" value="UniProtKB-EC"/>
</dbReference>
<dbReference type="AlphaFoldDB" id="A0A3B0VJ47"/>
<sequence length="246" mass="25382">MLLAGRAALITGAGRGIGREIALKLAAEGADVAVADITLEAAAEVAGELEALGVKSLALKVDVSSPEDAVEMVKDTVEGLGSLDILVNNAGITRDKLMLRMEESDWDAVLSVNLKGAFNCTKAAVRVMAKARYGRVVNIASIVGQVGNAGQANYSASKAGLIGLTKTTAREFASRSITCNAIAPGFIDTAMTQAMPEKARQALTAQIPLARLGSSDDVAEGVLFLASDKASYITGHVLGINGGMYM</sequence>
<dbReference type="NCBIfam" id="TIGR01830">
    <property type="entry name" value="3oxo_ACP_reduc"/>
    <property type="match status" value="1"/>
</dbReference>
<name>A0A3B0VJ47_9ZZZZ</name>
<organism evidence="5">
    <name type="scientific">hydrothermal vent metagenome</name>
    <dbReference type="NCBI Taxonomy" id="652676"/>
    <lineage>
        <taxon>unclassified sequences</taxon>
        <taxon>metagenomes</taxon>
        <taxon>ecological metagenomes</taxon>
    </lineage>
</organism>
<dbReference type="InterPro" id="IPR050259">
    <property type="entry name" value="SDR"/>
</dbReference>
<dbReference type="PRINTS" id="PR00081">
    <property type="entry name" value="GDHRDH"/>
</dbReference>
<dbReference type="SMART" id="SM00822">
    <property type="entry name" value="PKS_KR"/>
    <property type="match status" value="1"/>
</dbReference>
<reference evidence="5" key="1">
    <citation type="submission" date="2018-06" db="EMBL/GenBank/DDBJ databases">
        <authorList>
            <person name="Zhirakovskaya E."/>
        </authorList>
    </citation>
    <scope>NUCLEOTIDE SEQUENCE</scope>
</reference>
<dbReference type="Pfam" id="PF13561">
    <property type="entry name" value="adh_short_C2"/>
    <property type="match status" value="1"/>
</dbReference>
<dbReference type="PRINTS" id="PR00080">
    <property type="entry name" value="SDRFAMILY"/>
</dbReference>
<dbReference type="InterPro" id="IPR020904">
    <property type="entry name" value="Sc_DH/Rdtase_CS"/>
</dbReference>